<sequence>MSTVDTVSVTDVSEWQRAASRLLFPLRCRARGSEFSGRIAQREITPGLRVSRIETGPFAAERPASLIAEDAEDGVLVALQLRGQSTLRQRGRVATARAGTVTICEVGVPSRYEVSEPGQTIIALHLAPALAGLSGRLTARVSAVPIDMAVPGQAALQGLIEGVESPELTLGPDTGESLARAIGDLLALVVRAILAPHDQVRQRRFTQLAELRLSLREQLSDPELTVDQLAAQHYLSVRQVHTLFAEDSDTPAAYLRRTRLAHAERLLLLREHSGMTVNAISQASGYSDSAAFIRAFTRERGTSPARWAELRREPIRP</sequence>
<evidence type="ECO:0000256" key="2">
    <source>
        <dbReference type="ARBA" id="ARBA00023125"/>
    </source>
</evidence>
<dbReference type="PANTHER" id="PTHR46796:SF6">
    <property type="entry name" value="ARAC SUBFAMILY"/>
    <property type="match status" value="1"/>
</dbReference>
<dbReference type="Pfam" id="PF12833">
    <property type="entry name" value="HTH_18"/>
    <property type="match status" value="1"/>
</dbReference>
<dbReference type="Gene3D" id="1.10.10.60">
    <property type="entry name" value="Homeodomain-like"/>
    <property type="match status" value="1"/>
</dbReference>
<dbReference type="InterPro" id="IPR018062">
    <property type="entry name" value="HTH_AraC-typ_CS"/>
</dbReference>
<proteinExistence type="predicted"/>
<dbReference type="InterPro" id="IPR035418">
    <property type="entry name" value="AraC-bd_2"/>
</dbReference>
<keyword evidence="2" id="KW-0238">DNA-binding</keyword>
<dbReference type="RefSeq" id="WP_202343738.1">
    <property type="nucleotide sequence ID" value="NZ_BAAAPI010000002.1"/>
</dbReference>
<keyword evidence="1" id="KW-0805">Transcription regulation</keyword>
<dbReference type="InterPro" id="IPR009057">
    <property type="entry name" value="Homeodomain-like_sf"/>
</dbReference>
<dbReference type="Proteomes" id="UP001645859">
    <property type="component" value="Unassembled WGS sequence"/>
</dbReference>
<dbReference type="EMBL" id="QYAC01000002">
    <property type="protein sequence ID" value="MBL3678464.1"/>
    <property type="molecule type" value="Genomic_DNA"/>
</dbReference>
<dbReference type="SUPFAM" id="SSF46689">
    <property type="entry name" value="Homeodomain-like"/>
    <property type="match status" value="1"/>
</dbReference>
<evidence type="ECO:0000259" key="4">
    <source>
        <dbReference type="PROSITE" id="PS01124"/>
    </source>
</evidence>
<accession>A0ABS1SG45</accession>
<evidence type="ECO:0000313" key="6">
    <source>
        <dbReference type="Proteomes" id="UP001645859"/>
    </source>
</evidence>
<evidence type="ECO:0000313" key="5">
    <source>
        <dbReference type="EMBL" id="MBL3678464.1"/>
    </source>
</evidence>
<evidence type="ECO:0000256" key="3">
    <source>
        <dbReference type="ARBA" id="ARBA00023163"/>
    </source>
</evidence>
<dbReference type="PROSITE" id="PS01124">
    <property type="entry name" value="HTH_ARAC_FAMILY_2"/>
    <property type="match status" value="1"/>
</dbReference>
<evidence type="ECO:0000256" key="1">
    <source>
        <dbReference type="ARBA" id="ARBA00023015"/>
    </source>
</evidence>
<comment type="caution">
    <text evidence="5">The sequence shown here is derived from an EMBL/GenBank/DDBJ whole genome shotgun (WGS) entry which is preliminary data.</text>
</comment>
<dbReference type="PANTHER" id="PTHR46796">
    <property type="entry name" value="HTH-TYPE TRANSCRIPTIONAL ACTIVATOR RHAS-RELATED"/>
    <property type="match status" value="1"/>
</dbReference>
<name>A0ABS1SG45_9MICO</name>
<dbReference type="Pfam" id="PF14525">
    <property type="entry name" value="AraC_binding_2"/>
    <property type="match status" value="1"/>
</dbReference>
<dbReference type="InterPro" id="IPR050204">
    <property type="entry name" value="AraC_XylS_family_regulators"/>
</dbReference>
<protein>
    <submittedName>
        <fullName evidence="5">AraC family transcriptional regulator</fullName>
    </submittedName>
</protein>
<organism evidence="5 6">
    <name type="scientific">Leucobacter chromiireducens subsp. solipictus</name>
    <dbReference type="NCBI Taxonomy" id="398235"/>
    <lineage>
        <taxon>Bacteria</taxon>
        <taxon>Bacillati</taxon>
        <taxon>Actinomycetota</taxon>
        <taxon>Actinomycetes</taxon>
        <taxon>Micrococcales</taxon>
        <taxon>Microbacteriaceae</taxon>
        <taxon>Leucobacter</taxon>
    </lineage>
</organism>
<feature type="domain" description="HTH araC/xylS-type" evidence="4">
    <location>
        <begin position="209"/>
        <end position="310"/>
    </location>
</feature>
<dbReference type="PROSITE" id="PS00041">
    <property type="entry name" value="HTH_ARAC_FAMILY_1"/>
    <property type="match status" value="1"/>
</dbReference>
<keyword evidence="3" id="KW-0804">Transcription</keyword>
<reference evidence="5 6" key="1">
    <citation type="submission" date="2018-09" db="EMBL/GenBank/DDBJ databases">
        <title>Comparative genomics of Leucobacter spp.</title>
        <authorList>
            <person name="Reis A.C."/>
            <person name="Kolvenbach B.A."/>
            <person name="Corvini P.F.X."/>
            <person name="Nunes O.C."/>
        </authorList>
    </citation>
    <scope>NUCLEOTIDE SEQUENCE [LARGE SCALE GENOMIC DNA]</scope>
    <source>
        <strain evidence="5 6">TAN 31504</strain>
    </source>
</reference>
<dbReference type="InterPro" id="IPR018060">
    <property type="entry name" value="HTH_AraC"/>
</dbReference>
<keyword evidence="6" id="KW-1185">Reference proteome</keyword>
<dbReference type="SMART" id="SM00342">
    <property type="entry name" value="HTH_ARAC"/>
    <property type="match status" value="1"/>
</dbReference>
<gene>
    <name evidence="5" type="ORF">D3230_03990</name>
</gene>